<accession>A0AAD4X5X2</accession>
<gene>
    <name evidence="1" type="ORF">MKW98_000705</name>
</gene>
<dbReference type="SUPFAM" id="SSF57850">
    <property type="entry name" value="RING/U-box"/>
    <property type="match status" value="1"/>
</dbReference>
<proteinExistence type="predicted"/>
<protein>
    <recommendedName>
        <fullName evidence="3">IBR domain-containing protein</fullName>
    </recommendedName>
</protein>
<dbReference type="Gene3D" id="1.20.120.1750">
    <property type="match status" value="1"/>
</dbReference>
<evidence type="ECO:0000313" key="1">
    <source>
        <dbReference type="EMBL" id="KAI3851530.1"/>
    </source>
</evidence>
<comment type="caution">
    <text evidence="1">The sequence shown here is derived from an EMBL/GenBank/DDBJ whole genome shotgun (WGS) entry which is preliminary data.</text>
</comment>
<organism evidence="1 2">
    <name type="scientific">Papaver atlanticum</name>
    <dbReference type="NCBI Taxonomy" id="357466"/>
    <lineage>
        <taxon>Eukaryota</taxon>
        <taxon>Viridiplantae</taxon>
        <taxon>Streptophyta</taxon>
        <taxon>Embryophyta</taxon>
        <taxon>Tracheophyta</taxon>
        <taxon>Spermatophyta</taxon>
        <taxon>Magnoliopsida</taxon>
        <taxon>Ranunculales</taxon>
        <taxon>Papaveraceae</taxon>
        <taxon>Papaveroideae</taxon>
        <taxon>Papaver</taxon>
    </lineage>
</organism>
<evidence type="ECO:0008006" key="3">
    <source>
        <dbReference type="Google" id="ProtNLM"/>
    </source>
</evidence>
<dbReference type="Proteomes" id="UP001202328">
    <property type="component" value="Unassembled WGS sequence"/>
</dbReference>
<keyword evidence="2" id="KW-1185">Reference proteome</keyword>
<reference evidence="1" key="1">
    <citation type="submission" date="2022-04" db="EMBL/GenBank/DDBJ databases">
        <title>A functionally conserved STORR gene fusion in Papaver species that diverged 16.8 million years ago.</title>
        <authorList>
            <person name="Catania T."/>
        </authorList>
    </citation>
    <scope>NUCLEOTIDE SEQUENCE</scope>
    <source>
        <strain evidence="1">S-188037</strain>
    </source>
</reference>
<sequence>MVPWNEKQRCTGRSETIINFDSNDVLFMENVKQNKWVPCPSCYHYFERNLGCSSMKCRCKITFCYNCGEKACKCKNIPCWWQTNNIMHIFPSPVASFCARQYLCLDPYLSGDFLH</sequence>
<name>A0AAD4X5X2_9MAGN</name>
<dbReference type="AlphaFoldDB" id="A0AAD4X5X2"/>
<dbReference type="EMBL" id="JAJJMB010015858">
    <property type="protein sequence ID" value="KAI3851530.1"/>
    <property type="molecule type" value="Genomic_DNA"/>
</dbReference>
<evidence type="ECO:0000313" key="2">
    <source>
        <dbReference type="Proteomes" id="UP001202328"/>
    </source>
</evidence>